<reference evidence="2 3" key="1">
    <citation type="journal article" date="2018" name="Front. Microbiol.">
        <title>Phylogeny of Vibrio vulnificus from the Analysis of the Core-Genome: Implications for Intra-Species Taxonomy.</title>
        <authorList>
            <person name="Roig F.J."/>
            <person name="Gonzalez-Candelas F."/>
            <person name="Sanjuan E."/>
            <person name="Fouz B."/>
            <person name="Feil E.J."/>
            <person name="Llorens C."/>
            <person name="Baker-Austin C."/>
            <person name="Oliver J.D."/>
            <person name="Danin-Poleg Y."/>
            <person name="Gibas C.J."/>
            <person name="Kashi Y."/>
            <person name="Gulig P.A."/>
            <person name="Morrison S.S."/>
            <person name="Amaro C."/>
        </authorList>
    </citation>
    <scope>NUCLEOTIDE SEQUENCE [LARGE SCALE GENOMIC DNA]</scope>
    <source>
        <strain evidence="2 3">CECT4608</strain>
    </source>
</reference>
<proteinExistence type="predicted"/>
<dbReference type="InterPro" id="IPR036291">
    <property type="entry name" value="NAD(P)-bd_dom_sf"/>
</dbReference>
<dbReference type="PANTHER" id="PTHR43355">
    <property type="entry name" value="FLAVIN REDUCTASE (NADPH)"/>
    <property type="match status" value="1"/>
</dbReference>
<dbReference type="GO" id="GO:0016646">
    <property type="term" value="F:oxidoreductase activity, acting on the CH-NH group of donors, NAD or NADP as acceptor"/>
    <property type="evidence" value="ECO:0007669"/>
    <property type="project" value="TreeGrafter"/>
</dbReference>
<sequence>MKIAILGATGWIGSTLVNEARERGHDVIAIARNPNAIERDDVERRPFDVRQPHNLAQTFQDADYVIAAVGGRANNDHSIVAETAQLLLTQLANVGVKRLLWVGGAGSLEVAPDVKLVTVPEFPEEYKAEALAQSDALDQFRSLSSDVDWTFVSPAAEIFPGEKRHHYRVGGDQLLCDDEGKSQISVADYAAALLDVLETNQYLNQRIGVAY</sequence>
<dbReference type="Pfam" id="PF13460">
    <property type="entry name" value="NAD_binding_10"/>
    <property type="match status" value="1"/>
</dbReference>
<dbReference type="Proteomes" id="UP000237466">
    <property type="component" value="Unassembled WGS sequence"/>
</dbReference>
<dbReference type="Gene3D" id="3.40.50.720">
    <property type="entry name" value="NAD(P)-binding Rossmann-like Domain"/>
    <property type="match status" value="1"/>
</dbReference>
<dbReference type="SUPFAM" id="SSF51735">
    <property type="entry name" value="NAD(P)-binding Rossmann-fold domains"/>
    <property type="match status" value="1"/>
</dbReference>
<gene>
    <name evidence="2" type="ORF">CRN52_14760</name>
</gene>
<name>A0A2S3R0U5_VIBVL</name>
<comment type="caution">
    <text evidence="2">The sequence shown here is derived from an EMBL/GenBank/DDBJ whole genome shotgun (WGS) entry which is preliminary data.</text>
</comment>
<dbReference type="EMBL" id="PDGH01000102">
    <property type="protein sequence ID" value="POB46409.1"/>
    <property type="molecule type" value="Genomic_DNA"/>
</dbReference>
<feature type="domain" description="NAD(P)-binding" evidence="1">
    <location>
        <begin position="7"/>
        <end position="197"/>
    </location>
</feature>
<dbReference type="InterPro" id="IPR051606">
    <property type="entry name" value="Polyketide_Oxido-like"/>
</dbReference>
<evidence type="ECO:0000313" key="3">
    <source>
        <dbReference type="Proteomes" id="UP000237466"/>
    </source>
</evidence>
<dbReference type="AlphaFoldDB" id="A0A2S3R0U5"/>
<protein>
    <submittedName>
        <fullName evidence="2">NAD(P)-dependent oxidoreductase</fullName>
    </submittedName>
</protein>
<dbReference type="InterPro" id="IPR016040">
    <property type="entry name" value="NAD(P)-bd_dom"/>
</dbReference>
<evidence type="ECO:0000259" key="1">
    <source>
        <dbReference type="Pfam" id="PF13460"/>
    </source>
</evidence>
<dbReference type="CDD" id="cd05244">
    <property type="entry name" value="BVR-B_like_SDR_a"/>
    <property type="match status" value="1"/>
</dbReference>
<dbReference type="PANTHER" id="PTHR43355:SF2">
    <property type="entry name" value="FLAVIN REDUCTASE (NADPH)"/>
    <property type="match status" value="1"/>
</dbReference>
<accession>A0A2S3R0U5</accession>
<evidence type="ECO:0000313" key="2">
    <source>
        <dbReference type="EMBL" id="POB46409.1"/>
    </source>
</evidence>
<dbReference type="RefSeq" id="WP_047111638.1">
    <property type="nucleotide sequence ID" value="NZ_JALGBG010000003.1"/>
</dbReference>
<organism evidence="2 3">
    <name type="scientific">Vibrio vulnificus</name>
    <dbReference type="NCBI Taxonomy" id="672"/>
    <lineage>
        <taxon>Bacteria</taxon>
        <taxon>Pseudomonadati</taxon>
        <taxon>Pseudomonadota</taxon>
        <taxon>Gammaproteobacteria</taxon>
        <taxon>Vibrionales</taxon>
        <taxon>Vibrionaceae</taxon>
        <taxon>Vibrio</taxon>
    </lineage>
</organism>